<dbReference type="Pfam" id="PF01425">
    <property type="entry name" value="Amidase"/>
    <property type="match status" value="1"/>
</dbReference>
<protein>
    <submittedName>
        <fullName evidence="2">Glutamyl-tRNA amidotransferase</fullName>
    </submittedName>
</protein>
<evidence type="ECO:0000313" key="3">
    <source>
        <dbReference type="Proteomes" id="UP000307087"/>
    </source>
</evidence>
<keyword evidence="2" id="KW-0808">Transferase</keyword>
<organism evidence="2 3">
    <name type="scientific">Nocardioides caeni</name>
    <dbReference type="NCBI Taxonomy" id="574700"/>
    <lineage>
        <taxon>Bacteria</taxon>
        <taxon>Bacillati</taxon>
        <taxon>Actinomycetota</taxon>
        <taxon>Actinomycetes</taxon>
        <taxon>Propionibacteriales</taxon>
        <taxon>Nocardioidaceae</taxon>
        <taxon>Nocardioides</taxon>
    </lineage>
</organism>
<dbReference type="GO" id="GO:0016740">
    <property type="term" value="F:transferase activity"/>
    <property type="evidence" value="ECO:0007669"/>
    <property type="project" value="UniProtKB-KW"/>
</dbReference>
<dbReference type="Proteomes" id="UP000307087">
    <property type="component" value="Unassembled WGS sequence"/>
</dbReference>
<dbReference type="InterPro" id="IPR023631">
    <property type="entry name" value="Amidase_dom"/>
</dbReference>
<dbReference type="PANTHER" id="PTHR46310:SF7">
    <property type="entry name" value="AMIDASE 1"/>
    <property type="match status" value="1"/>
</dbReference>
<dbReference type="InterPro" id="IPR036928">
    <property type="entry name" value="AS_sf"/>
</dbReference>
<sequence>MTAWDERVWQLRGDPLATGAADGPLAGETVAVKDLYDVRGLSVGAGNPAFLDAAEPAEEHAPVVAQLLAAGASVRGISQTDEFAWSLAGTNHHYGTPPNPAAPGRISGGSSSGSASAVSLGEASIGLGTDTGGSIRVPAAYQGLFGIRTTHGAVSRDGVLPLAPTFDTVGWLTRDASLLARVGSVLLPEGPTSLDRRFVTVPDLMALADPDVAAAVAGWQPRLRIPEAWPLGDLPAWRDAFVTLQAREAWQAHGAWFDASPARLASLGPDVRGRFDIAARVTAAEADAARAVVEDARDVIRELVDDRILVIPATPCVAPSLGPDLPSRLQAVRSSTLALTCLAGIGGLPAVTVPLTTAAGLPCGACLIAAPGRDRDLLEVVVETASG</sequence>
<dbReference type="InterPro" id="IPR020556">
    <property type="entry name" value="Amidase_CS"/>
</dbReference>
<gene>
    <name evidence="2" type="ORF">E9934_19215</name>
</gene>
<keyword evidence="3" id="KW-1185">Reference proteome</keyword>
<proteinExistence type="predicted"/>
<dbReference type="SUPFAM" id="SSF75304">
    <property type="entry name" value="Amidase signature (AS) enzymes"/>
    <property type="match status" value="1"/>
</dbReference>
<reference evidence="2 3" key="1">
    <citation type="journal article" date="2009" name="Int. J. Syst. Evol. Microbiol.">
        <title>Nocardioides caeni sp. nov., isolated from wastewater.</title>
        <authorList>
            <person name="Yoon J.H."/>
            <person name="Kang S.J."/>
            <person name="Park S."/>
            <person name="Kim W."/>
            <person name="Oh T.K."/>
        </authorList>
    </citation>
    <scope>NUCLEOTIDE SEQUENCE [LARGE SCALE GENOMIC DNA]</scope>
    <source>
        <strain evidence="2 3">DSM 23134</strain>
    </source>
</reference>
<dbReference type="PANTHER" id="PTHR46310">
    <property type="entry name" value="AMIDASE 1"/>
    <property type="match status" value="1"/>
</dbReference>
<dbReference type="AlphaFoldDB" id="A0A4S8N1R1"/>
<dbReference type="OrthoDB" id="182039at2"/>
<dbReference type="EMBL" id="STGW01000029">
    <property type="protein sequence ID" value="THV08764.1"/>
    <property type="molecule type" value="Genomic_DNA"/>
</dbReference>
<evidence type="ECO:0000259" key="1">
    <source>
        <dbReference type="Pfam" id="PF01425"/>
    </source>
</evidence>
<evidence type="ECO:0000313" key="2">
    <source>
        <dbReference type="EMBL" id="THV08764.1"/>
    </source>
</evidence>
<name>A0A4S8N1R1_9ACTN</name>
<dbReference type="PROSITE" id="PS00571">
    <property type="entry name" value="AMIDASES"/>
    <property type="match status" value="1"/>
</dbReference>
<feature type="domain" description="Amidase" evidence="1">
    <location>
        <begin position="19"/>
        <end position="187"/>
    </location>
</feature>
<dbReference type="Gene3D" id="3.90.1300.10">
    <property type="entry name" value="Amidase signature (AS) domain"/>
    <property type="match status" value="1"/>
</dbReference>
<accession>A0A4S8N1R1</accession>
<dbReference type="RefSeq" id="WP_136564519.1">
    <property type="nucleotide sequence ID" value="NZ_BAABLS010000012.1"/>
</dbReference>
<comment type="caution">
    <text evidence="2">The sequence shown here is derived from an EMBL/GenBank/DDBJ whole genome shotgun (WGS) entry which is preliminary data.</text>
</comment>